<feature type="compositionally biased region" description="Polar residues" evidence="1">
    <location>
        <begin position="267"/>
        <end position="291"/>
    </location>
</feature>
<dbReference type="Proteomes" id="UP000663844">
    <property type="component" value="Unassembled WGS sequence"/>
</dbReference>
<feature type="compositionally biased region" description="Low complexity" evidence="1">
    <location>
        <begin position="445"/>
        <end position="459"/>
    </location>
</feature>
<sequence length="503" mass="56478">MRLKTLCRDRALLELEGAIVNGDQMNLSNNVSKPIHHRSNTSFAFPTSFNSEISYPHLTPSADSIHEMSSYSFRTTDTLTASQASNMSSYRNLQAAYLDRGIRVHLSPRKAMSARQAKSERQPINDARPNTACVRRNPRRLSNTLQDTIINQDPHIESYSTLQQESANDFEQIHTQNGSNGELSSSMDEDADDNYYTTSFITSEHYNPSRKSLTHTIKPTTPIDDNDPDIVYMSTLLKKARVESGRDTIRRHGPIRKTFSARPYSFENKSVQEKSPINNTNSSTRNLTDTTIPILPSKKLDQDILKHASRLRHDHSTKSHTSRINSASSRDNSDTHNNRHTSHRKILKSNNQESDEHHLHPPRVKSLTVDDLPSTKTLSITRNLKTSTKHIKSTNENEYTNFSSVDEQSNSSSSSNKGNLSLMRTSPLDITPQTSLMESSWYDQSNSGSGDGQSLSSSSMVHLPGSILTGQLTHSATRRSHKKVSFYEEPRTVIFPATTTTFA</sequence>
<name>A0A815QWQ9_9BILA</name>
<gene>
    <name evidence="2" type="ORF">JYZ213_LOCUS41716</name>
    <name evidence="3" type="ORF">OXD698_LOCUS16683</name>
</gene>
<comment type="caution">
    <text evidence="2">The sequence shown here is derived from an EMBL/GenBank/DDBJ whole genome shotgun (WGS) entry which is preliminary data.</text>
</comment>
<organism evidence="2 4">
    <name type="scientific">Adineta steineri</name>
    <dbReference type="NCBI Taxonomy" id="433720"/>
    <lineage>
        <taxon>Eukaryota</taxon>
        <taxon>Metazoa</taxon>
        <taxon>Spiralia</taxon>
        <taxon>Gnathifera</taxon>
        <taxon>Rotifera</taxon>
        <taxon>Eurotatoria</taxon>
        <taxon>Bdelloidea</taxon>
        <taxon>Adinetida</taxon>
        <taxon>Adinetidae</taxon>
        <taxon>Adineta</taxon>
    </lineage>
</organism>
<dbReference type="Proteomes" id="UP000663845">
    <property type="component" value="Unassembled WGS sequence"/>
</dbReference>
<reference evidence="2" key="1">
    <citation type="submission" date="2021-02" db="EMBL/GenBank/DDBJ databases">
        <authorList>
            <person name="Nowell W R."/>
        </authorList>
    </citation>
    <scope>NUCLEOTIDE SEQUENCE</scope>
</reference>
<feature type="compositionally biased region" description="Basic residues" evidence="1">
    <location>
        <begin position="338"/>
        <end position="347"/>
    </location>
</feature>
<dbReference type="EMBL" id="CAJOAZ010001153">
    <property type="protein sequence ID" value="CAF3772718.1"/>
    <property type="molecule type" value="Genomic_DNA"/>
</dbReference>
<dbReference type="AlphaFoldDB" id="A0A815QWQ9"/>
<accession>A0A815QWQ9</accession>
<evidence type="ECO:0000313" key="3">
    <source>
        <dbReference type="EMBL" id="CAF3772718.1"/>
    </source>
</evidence>
<feature type="region of interest" description="Disordered" evidence="1">
    <location>
        <begin position="440"/>
        <end position="461"/>
    </location>
</feature>
<evidence type="ECO:0000313" key="4">
    <source>
        <dbReference type="Proteomes" id="UP000663845"/>
    </source>
</evidence>
<feature type="compositionally biased region" description="Low complexity" evidence="1">
    <location>
        <begin position="401"/>
        <end position="421"/>
    </location>
</feature>
<evidence type="ECO:0000256" key="1">
    <source>
        <dbReference type="SAM" id="MobiDB-lite"/>
    </source>
</evidence>
<feature type="compositionally biased region" description="Basic residues" evidence="1">
    <location>
        <begin position="309"/>
        <end position="321"/>
    </location>
</feature>
<feature type="region of interest" description="Disordered" evidence="1">
    <location>
        <begin position="309"/>
        <end position="371"/>
    </location>
</feature>
<proteinExistence type="predicted"/>
<dbReference type="EMBL" id="CAJNOG010001763">
    <property type="protein sequence ID" value="CAF1469351.1"/>
    <property type="molecule type" value="Genomic_DNA"/>
</dbReference>
<feature type="region of interest" description="Disordered" evidence="1">
    <location>
        <begin position="399"/>
        <end position="425"/>
    </location>
</feature>
<evidence type="ECO:0000313" key="2">
    <source>
        <dbReference type="EMBL" id="CAF1469351.1"/>
    </source>
</evidence>
<feature type="region of interest" description="Disordered" evidence="1">
    <location>
        <begin position="267"/>
        <end position="294"/>
    </location>
</feature>
<protein>
    <submittedName>
        <fullName evidence="2">Uncharacterized protein</fullName>
    </submittedName>
</protein>